<dbReference type="SUPFAM" id="SSF88713">
    <property type="entry name" value="Glycoside hydrolase/deacetylase"/>
    <property type="match status" value="1"/>
</dbReference>
<dbReference type="AlphaFoldDB" id="A0A1I0EYQ6"/>
<dbReference type="InterPro" id="IPR006837">
    <property type="entry name" value="Divergent_DAC"/>
</dbReference>
<dbReference type="EMBL" id="FOHW01000015">
    <property type="protein sequence ID" value="SET50651.1"/>
    <property type="molecule type" value="Genomic_DNA"/>
</dbReference>
<name>A0A1I0EYQ6_9PSED</name>
<dbReference type="GO" id="GO:0005975">
    <property type="term" value="P:carbohydrate metabolic process"/>
    <property type="evidence" value="ECO:0007669"/>
    <property type="project" value="InterPro"/>
</dbReference>
<dbReference type="Pfam" id="PF04748">
    <property type="entry name" value="Polysacc_deac_2"/>
    <property type="match status" value="1"/>
</dbReference>
<organism evidence="2 3">
    <name type="scientific">Pseudomonas graminis</name>
    <dbReference type="NCBI Taxonomy" id="158627"/>
    <lineage>
        <taxon>Bacteria</taxon>
        <taxon>Pseudomonadati</taxon>
        <taxon>Pseudomonadota</taxon>
        <taxon>Gammaproteobacteria</taxon>
        <taxon>Pseudomonadales</taxon>
        <taxon>Pseudomonadaceae</taxon>
        <taxon>Pseudomonas</taxon>
    </lineage>
</organism>
<evidence type="ECO:0000313" key="2">
    <source>
        <dbReference type="EMBL" id="SET50651.1"/>
    </source>
</evidence>
<accession>A0A1I0EYQ6</accession>
<dbReference type="InterPro" id="IPR011330">
    <property type="entry name" value="Glyco_hydro/deAcase_b/a-brl"/>
</dbReference>
<keyword evidence="1" id="KW-0732">Signal</keyword>
<dbReference type="CDD" id="cd10936">
    <property type="entry name" value="CE4_DAC2"/>
    <property type="match status" value="1"/>
</dbReference>
<dbReference type="Gene3D" id="3.20.20.370">
    <property type="entry name" value="Glycoside hydrolase/deacetylase"/>
    <property type="match status" value="1"/>
</dbReference>
<evidence type="ECO:0008006" key="4">
    <source>
        <dbReference type="Google" id="ProtNLM"/>
    </source>
</evidence>
<evidence type="ECO:0000313" key="3">
    <source>
        <dbReference type="Proteomes" id="UP000182332"/>
    </source>
</evidence>
<dbReference type="PANTHER" id="PTHR30105">
    <property type="entry name" value="UNCHARACTERIZED YIBQ-RELATED"/>
    <property type="match status" value="1"/>
</dbReference>
<proteinExistence type="predicted"/>
<reference evidence="2 3" key="1">
    <citation type="submission" date="2016-10" db="EMBL/GenBank/DDBJ databases">
        <authorList>
            <person name="de Groot N.N."/>
        </authorList>
    </citation>
    <scope>NUCLEOTIDE SEQUENCE [LARGE SCALE GENOMIC DNA]</scope>
    <source>
        <strain evidence="2 3">DSM 11363</strain>
    </source>
</reference>
<dbReference type="Proteomes" id="UP000182332">
    <property type="component" value="Unassembled WGS sequence"/>
</dbReference>
<feature type="chain" id="PRO_5010311360" description="Divergent polysaccharide deacetylase family protein" evidence="1">
    <location>
        <begin position="29"/>
        <end position="273"/>
    </location>
</feature>
<evidence type="ECO:0000256" key="1">
    <source>
        <dbReference type="SAM" id="SignalP"/>
    </source>
</evidence>
<gene>
    <name evidence="2" type="ORF">SAMN05216197_11545</name>
</gene>
<dbReference type="PANTHER" id="PTHR30105:SF2">
    <property type="entry name" value="DIVERGENT POLYSACCHARIDE DEACETYLASE SUPERFAMILY"/>
    <property type="match status" value="1"/>
</dbReference>
<sequence length="273" mass="29304">MSRAAIEVRVWLTGLICALAVTTGAAHAAPAESSATGGKAPKVAYLSLIIDDLGQNPERDSRALALPGPVTLAIMPDTPHATEFARQAHKAGKTVMLHMPMDPATGPYAWHPELPLPELESRLNAALLKVPYAAGINNHMGSRMTAEPVAMGWLVGELQRRHLFLVDSRTSAKTVAAAEAQKIGLASVSRDVFLDDERTAEAISGQLQTAIKLAHKQGSAVMIGHPYPVTLDVLERELPTLKSQGIELIEIRHMVTERGNEAMAGHGKNGRYR</sequence>
<feature type="signal peptide" evidence="1">
    <location>
        <begin position="1"/>
        <end position="28"/>
    </location>
</feature>
<protein>
    <recommendedName>
        <fullName evidence="4">Divergent polysaccharide deacetylase family protein</fullName>
    </recommendedName>
</protein>